<dbReference type="PANTHER" id="PTHR13774">
    <property type="entry name" value="PHENAZINE BIOSYNTHESIS PROTEIN"/>
    <property type="match status" value="1"/>
</dbReference>
<evidence type="ECO:0000256" key="1">
    <source>
        <dbReference type="ARBA" id="ARBA00008270"/>
    </source>
</evidence>
<organism evidence="3 4">
    <name type="scientific">Plectus sambesii</name>
    <dbReference type="NCBI Taxonomy" id="2011161"/>
    <lineage>
        <taxon>Eukaryota</taxon>
        <taxon>Metazoa</taxon>
        <taxon>Ecdysozoa</taxon>
        <taxon>Nematoda</taxon>
        <taxon>Chromadorea</taxon>
        <taxon>Plectida</taxon>
        <taxon>Plectina</taxon>
        <taxon>Plectoidea</taxon>
        <taxon>Plectidae</taxon>
        <taxon>Plectus</taxon>
    </lineage>
</organism>
<name>A0A914UVB2_9BILA</name>
<keyword evidence="3" id="KW-1185">Reference proteome</keyword>
<reference evidence="4" key="1">
    <citation type="submission" date="2022-11" db="UniProtKB">
        <authorList>
            <consortium name="WormBaseParasite"/>
        </authorList>
    </citation>
    <scope>IDENTIFICATION</scope>
</reference>
<dbReference type="GO" id="GO:0005737">
    <property type="term" value="C:cytoplasm"/>
    <property type="evidence" value="ECO:0007669"/>
    <property type="project" value="TreeGrafter"/>
</dbReference>
<dbReference type="GO" id="GO:0016853">
    <property type="term" value="F:isomerase activity"/>
    <property type="evidence" value="ECO:0007669"/>
    <property type="project" value="UniProtKB-KW"/>
</dbReference>
<evidence type="ECO:0000313" key="4">
    <source>
        <dbReference type="WBParaSite" id="PSAMB.scaffold1293size33323.g12166.t1"/>
    </source>
</evidence>
<sequence>MVNKYPAYILDAFTGTRFCGSQAAVCLIREKLSDEVCQKIGAEFNLAATAFPVPLDTDDFRTAMHFGLRWFTPKLEVPLCGHATLATSHVILNEIGNANSSITFETHSGDLIVRKASDPAGHLTMNFPQFELTPLTLGEWPENYHLSNFGQLTTPPDFVKDLIEVIACGRKVIAVAYPPSNKSRNVVVAVEEMTRKEFEALVPPVEQLMKIHPSGDYIKGIILTVKASAEKGFVDSTGHPYDFASRYFAPWYGIKEDPATGSAHSVLGPFWERVLNKKELKAVQCYPTRGAEFHLKQLENGRVDMTGQAIVVIKGEIDL</sequence>
<dbReference type="Gene3D" id="3.10.310.10">
    <property type="entry name" value="Diaminopimelate Epimerase, Chain A, domain 1"/>
    <property type="match status" value="2"/>
</dbReference>
<dbReference type="NCBIfam" id="TIGR00654">
    <property type="entry name" value="PhzF_family"/>
    <property type="match status" value="1"/>
</dbReference>
<comment type="similarity">
    <text evidence="1">Belongs to the PhzF family.</text>
</comment>
<keyword evidence="2" id="KW-0413">Isomerase</keyword>
<dbReference type="AlphaFoldDB" id="A0A914UVB2"/>
<dbReference type="InterPro" id="IPR003719">
    <property type="entry name" value="Phenazine_PhzF-like"/>
</dbReference>
<proteinExistence type="inferred from homology"/>
<accession>A0A914UVB2</accession>
<evidence type="ECO:0000313" key="3">
    <source>
        <dbReference type="Proteomes" id="UP000887566"/>
    </source>
</evidence>
<dbReference type="PANTHER" id="PTHR13774:SF17">
    <property type="entry name" value="PHENAZINE BIOSYNTHESIS-LIKE DOMAIN-CONTAINING PROTEIN"/>
    <property type="match status" value="1"/>
</dbReference>
<dbReference type="WBParaSite" id="PSAMB.scaffold1293size33323.g12166.t1">
    <property type="protein sequence ID" value="PSAMB.scaffold1293size33323.g12166.t1"/>
    <property type="gene ID" value="PSAMB.scaffold1293size33323.g12166"/>
</dbReference>
<dbReference type="Pfam" id="PF02567">
    <property type="entry name" value="PhzC-PhzF"/>
    <property type="match status" value="1"/>
</dbReference>
<dbReference type="SUPFAM" id="SSF54506">
    <property type="entry name" value="Diaminopimelate epimerase-like"/>
    <property type="match status" value="1"/>
</dbReference>
<evidence type="ECO:0000256" key="2">
    <source>
        <dbReference type="ARBA" id="ARBA00023235"/>
    </source>
</evidence>
<protein>
    <submittedName>
        <fullName evidence="4">Uncharacterized protein</fullName>
    </submittedName>
</protein>
<dbReference type="PIRSF" id="PIRSF016184">
    <property type="entry name" value="PhzC_PhzF"/>
    <property type="match status" value="1"/>
</dbReference>
<dbReference type="Proteomes" id="UP000887566">
    <property type="component" value="Unplaced"/>
</dbReference>